<feature type="region of interest" description="Disordered" evidence="2">
    <location>
        <begin position="365"/>
        <end position="395"/>
    </location>
</feature>
<feature type="compositionally biased region" description="Low complexity" evidence="2">
    <location>
        <begin position="457"/>
        <end position="467"/>
    </location>
</feature>
<keyword evidence="4" id="KW-1185">Reference proteome</keyword>
<feature type="coiled-coil region" evidence="1">
    <location>
        <begin position="244"/>
        <end position="351"/>
    </location>
</feature>
<dbReference type="Proteomes" id="UP001190700">
    <property type="component" value="Unassembled WGS sequence"/>
</dbReference>
<evidence type="ECO:0000256" key="2">
    <source>
        <dbReference type="SAM" id="MobiDB-lite"/>
    </source>
</evidence>
<reference evidence="3 4" key="1">
    <citation type="journal article" date="2015" name="Genome Biol. Evol.">
        <title>Comparative Genomics of a Bacterivorous Green Alga Reveals Evolutionary Causalities and Consequences of Phago-Mixotrophic Mode of Nutrition.</title>
        <authorList>
            <person name="Burns J.A."/>
            <person name="Paasch A."/>
            <person name="Narechania A."/>
            <person name="Kim E."/>
        </authorList>
    </citation>
    <scope>NUCLEOTIDE SEQUENCE [LARGE SCALE GENOMIC DNA]</scope>
    <source>
        <strain evidence="3 4">PLY_AMNH</strain>
    </source>
</reference>
<comment type="caution">
    <text evidence="3">The sequence shown here is derived from an EMBL/GenBank/DDBJ whole genome shotgun (WGS) entry which is preliminary data.</text>
</comment>
<feature type="compositionally biased region" description="Low complexity" evidence="2">
    <location>
        <begin position="431"/>
        <end position="440"/>
    </location>
</feature>
<feature type="compositionally biased region" description="Basic and acidic residues" evidence="2">
    <location>
        <begin position="367"/>
        <end position="383"/>
    </location>
</feature>
<organism evidence="3 4">
    <name type="scientific">Cymbomonas tetramitiformis</name>
    <dbReference type="NCBI Taxonomy" id="36881"/>
    <lineage>
        <taxon>Eukaryota</taxon>
        <taxon>Viridiplantae</taxon>
        <taxon>Chlorophyta</taxon>
        <taxon>Pyramimonadophyceae</taxon>
        <taxon>Pyramimonadales</taxon>
        <taxon>Pyramimonadaceae</taxon>
        <taxon>Cymbomonas</taxon>
    </lineage>
</organism>
<feature type="coiled-coil region" evidence="1">
    <location>
        <begin position="80"/>
        <end position="121"/>
    </location>
</feature>
<accession>A0AAE0BL77</accession>
<evidence type="ECO:0000313" key="3">
    <source>
        <dbReference type="EMBL" id="KAK3238576.1"/>
    </source>
</evidence>
<proteinExistence type="predicted"/>
<dbReference type="EMBL" id="LGRX02034173">
    <property type="protein sequence ID" value="KAK3238576.1"/>
    <property type="molecule type" value="Genomic_DNA"/>
</dbReference>
<dbReference type="AlphaFoldDB" id="A0AAE0BL77"/>
<feature type="region of interest" description="Disordered" evidence="2">
    <location>
        <begin position="431"/>
        <end position="497"/>
    </location>
</feature>
<keyword evidence="1" id="KW-0175">Coiled coil</keyword>
<protein>
    <submittedName>
        <fullName evidence="3">Uncharacterized protein</fullName>
    </submittedName>
</protein>
<gene>
    <name evidence="3" type="ORF">CYMTET_51426</name>
</gene>
<feature type="coiled-coil region" evidence="1">
    <location>
        <begin position="153"/>
        <end position="191"/>
    </location>
</feature>
<sequence>VIMREEEIRQEQQEQAAETSAMLCAPFLILPAPLLQAAHTQAGPSPTEELEGLRSFKQDHGHVTALAGQIEESVLKKTSNTSMKKQIEDFKSQNHDLQVKIRQLENEMLQTTNKLENVEDRVTKKLKDNMGTTHQMELDLQRESAAKKEQDVRTEYQAMMLENREKHEQLEKQQREEMDVLEAKVKELSKKPPEQDLAAIVKNKRKQMKIKKEQLAAVSGLVESELAAGREAQESEDEEPVSKMEDIKMQMEQAKGNVQLLEALRERTKREIKEQEEALENLQDELMQAEEEALKLQNEKDELAAFQEEDAEQIDMTNNLYNMAVTRVGDLREMEEEEIKKLDDLEKAEYRLYKNLDNQQKVVTPYRQEEAAATKSVDKEPKARSPRVSRQLNATDYEAMRESLNSEPAGIAHVPMFDAEVQCDLAPASLPGAPAGGVASTAKEAGRSARTSRDTTKSSGGKANSKKAANRDCTCGAADSSLPQGPPPLASLSPSLL</sequence>
<evidence type="ECO:0000313" key="4">
    <source>
        <dbReference type="Proteomes" id="UP001190700"/>
    </source>
</evidence>
<evidence type="ECO:0000256" key="1">
    <source>
        <dbReference type="SAM" id="Coils"/>
    </source>
</evidence>
<feature type="compositionally biased region" description="Basic and acidic residues" evidence="2">
    <location>
        <begin position="444"/>
        <end position="456"/>
    </location>
</feature>
<name>A0AAE0BL77_9CHLO</name>
<feature type="non-terminal residue" evidence="3">
    <location>
        <position position="1"/>
    </location>
</feature>